<feature type="region of interest" description="Disordered" evidence="1">
    <location>
        <begin position="51"/>
        <end position="92"/>
    </location>
</feature>
<evidence type="ECO:0000313" key="4">
    <source>
        <dbReference type="Proteomes" id="UP000324222"/>
    </source>
</evidence>
<organism evidence="3 4">
    <name type="scientific">Portunus trituberculatus</name>
    <name type="common">Swimming crab</name>
    <name type="synonym">Neptunus trituberculatus</name>
    <dbReference type="NCBI Taxonomy" id="210409"/>
    <lineage>
        <taxon>Eukaryota</taxon>
        <taxon>Metazoa</taxon>
        <taxon>Ecdysozoa</taxon>
        <taxon>Arthropoda</taxon>
        <taxon>Crustacea</taxon>
        <taxon>Multicrustacea</taxon>
        <taxon>Malacostraca</taxon>
        <taxon>Eumalacostraca</taxon>
        <taxon>Eucarida</taxon>
        <taxon>Decapoda</taxon>
        <taxon>Pleocyemata</taxon>
        <taxon>Brachyura</taxon>
        <taxon>Eubrachyura</taxon>
        <taxon>Portunoidea</taxon>
        <taxon>Portunidae</taxon>
        <taxon>Portuninae</taxon>
        <taxon>Portunus</taxon>
    </lineage>
</organism>
<feature type="domain" description="MADF" evidence="2">
    <location>
        <begin position="6"/>
        <end position="46"/>
    </location>
</feature>
<accession>A0A5B7DYN9</accession>
<reference evidence="3 4" key="1">
    <citation type="submission" date="2019-05" db="EMBL/GenBank/DDBJ databases">
        <title>Another draft genome of Portunus trituberculatus and its Hox gene families provides insights of decapod evolution.</title>
        <authorList>
            <person name="Jeong J.-H."/>
            <person name="Song I."/>
            <person name="Kim S."/>
            <person name="Choi T."/>
            <person name="Kim D."/>
            <person name="Ryu S."/>
            <person name="Kim W."/>
        </authorList>
    </citation>
    <scope>NUCLEOTIDE SEQUENCE [LARGE SCALE GENOMIC DNA]</scope>
    <source>
        <tissue evidence="3">Muscle</tissue>
    </source>
</reference>
<dbReference type="AlphaFoldDB" id="A0A5B7DYN9"/>
<gene>
    <name evidence="3" type="ORF">E2C01_019364</name>
</gene>
<keyword evidence="4" id="KW-1185">Reference proteome</keyword>
<dbReference type="InterPro" id="IPR006578">
    <property type="entry name" value="MADF-dom"/>
</dbReference>
<comment type="caution">
    <text evidence="3">The sequence shown here is derived from an EMBL/GenBank/DDBJ whole genome shotgun (WGS) entry which is preliminary data.</text>
</comment>
<protein>
    <recommendedName>
        <fullName evidence="2">MADF domain-containing protein</fullName>
    </recommendedName>
</protein>
<evidence type="ECO:0000313" key="3">
    <source>
        <dbReference type="EMBL" id="MPC26229.1"/>
    </source>
</evidence>
<evidence type="ECO:0000256" key="1">
    <source>
        <dbReference type="SAM" id="MobiDB-lite"/>
    </source>
</evidence>
<dbReference type="Pfam" id="PF10545">
    <property type="entry name" value="MADF_DNA_bdg"/>
    <property type="match status" value="1"/>
</dbReference>
<dbReference type="Proteomes" id="UP000324222">
    <property type="component" value="Unassembled WGS sequence"/>
</dbReference>
<proteinExistence type="predicted"/>
<dbReference type="EMBL" id="VSRR010001573">
    <property type="protein sequence ID" value="MPC26229.1"/>
    <property type="molecule type" value="Genomic_DNA"/>
</dbReference>
<sequence length="139" mass="16268">MDDELLIELVRNHPVLFDLSQPKYMDSNFKEDIWNKIGEEMKVDVNHMTQHHHTTPHTTPHHTTHHTTPHHIPHHTTYHTTPHHIPQHSTTSHHIPHFNTTSHHTTLHHITSHVAILQDIGLTVSRCTASPRMCVHRRH</sequence>
<name>A0A5B7DYN9_PORTR</name>
<feature type="compositionally biased region" description="Basic residues" evidence="1">
    <location>
        <begin position="51"/>
        <end position="86"/>
    </location>
</feature>
<evidence type="ECO:0000259" key="2">
    <source>
        <dbReference type="Pfam" id="PF10545"/>
    </source>
</evidence>